<dbReference type="EMBL" id="BAABYW010000001">
    <property type="protein sequence ID" value="GAA6409796.1"/>
    <property type="molecule type" value="Genomic_DNA"/>
</dbReference>
<protein>
    <recommendedName>
        <fullName evidence="3">Uroporphyrinogen decarboxylase (URO-D) domain-containing protein</fullName>
    </recommendedName>
</protein>
<organism evidence="1 2">
    <name type="scientific">Blautia hominis</name>
    <dbReference type="NCBI Taxonomy" id="2025493"/>
    <lineage>
        <taxon>Bacteria</taxon>
        <taxon>Bacillati</taxon>
        <taxon>Bacillota</taxon>
        <taxon>Clostridia</taxon>
        <taxon>Lachnospirales</taxon>
        <taxon>Lachnospiraceae</taxon>
        <taxon>Blautia</taxon>
    </lineage>
</organism>
<comment type="caution">
    <text evidence="1">The sequence shown here is derived from an EMBL/GenBank/DDBJ whole genome shotgun (WGS) entry which is preliminary data.</text>
</comment>
<keyword evidence="2" id="KW-1185">Reference proteome</keyword>
<reference evidence="1 2" key="1">
    <citation type="submission" date="2024-04" db="EMBL/GenBank/DDBJ databases">
        <title>Defined microbial consortia suppress multidrug-resistant proinflammatory Enterobacteriaceae via ecological control.</title>
        <authorList>
            <person name="Furuichi M."/>
            <person name="Kawaguchi T."/>
            <person name="Pust M."/>
            <person name="Yasuma K."/>
            <person name="Plichta D."/>
            <person name="Hasegawa N."/>
            <person name="Ohya T."/>
            <person name="Bhattarai S."/>
            <person name="Sasajima S."/>
            <person name="Aoto Y."/>
            <person name="Tuganbaev T."/>
            <person name="Yaginuma M."/>
            <person name="Ueda M."/>
            <person name="Okahashi N."/>
            <person name="Amafuji K."/>
            <person name="Kiridooshi Y."/>
            <person name="Sugita K."/>
            <person name="Strazar M."/>
            <person name="Skelly A."/>
            <person name="Suda W."/>
            <person name="Hattori M."/>
            <person name="Nakamoto N."/>
            <person name="Caballero S."/>
            <person name="Norman J."/>
            <person name="Olle B."/>
            <person name="Tanoue T."/>
            <person name="Arita M."/>
            <person name="Bucci V."/>
            <person name="Atarashi K."/>
            <person name="Xavier R."/>
            <person name="Honda K."/>
        </authorList>
    </citation>
    <scope>NUCLEOTIDE SEQUENCE [LARGE SCALE GENOMIC DNA]</scope>
    <source>
        <strain evidence="2">k04-0078-D8-1</strain>
    </source>
</reference>
<dbReference type="Proteomes" id="UP001600943">
    <property type="component" value="Unassembled WGS sequence"/>
</dbReference>
<dbReference type="RefSeq" id="WP_390407788.1">
    <property type="nucleotide sequence ID" value="NZ_BAABYW010000001.1"/>
</dbReference>
<evidence type="ECO:0000313" key="2">
    <source>
        <dbReference type="Proteomes" id="UP001600943"/>
    </source>
</evidence>
<evidence type="ECO:0008006" key="3">
    <source>
        <dbReference type="Google" id="ProtNLM"/>
    </source>
</evidence>
<proteinExistence type="predicted"/>
<dbReference type="Gene3D" id="3.20.20.210">
    <property type="match status" value="1"/>
</dbReference>
<dbReference type="InterPro" id="IPR038071">
    <property type="entry name" value="UROD/MetE-like_sf"/>
</dbReference>
<evidence type="ECO:0000313" key="1">
    <source>
        <dbReference type="EMBL" id="GAA6409796.1"/>
    </source>
</evidence>
<name>A0ABQ0BEB8_9FIRM</name>
<sequence>MISQKERERLRELARRQLEIANSEKNLRRTREWIAHNACRGERPMIHLEIDNFTQEVLFPEMQCEDPMARRIEERLLHNFYNMQVLDDDKVVAPYFGVWWDLELRPWGFDVLKDVDANGGIGQHFREQVEELGEEMDKFRPSRFRLETEKTNEYFKAAQDAFGDILPVKHTGKSLTCWLTQDLVHIMGMQNMCYALYDYPDQIKQVLNQLADDYLKFFQDWQDSGLLYPTAGYEECNQGSICLTDELPSEGPATLDKVWLHMDSQETINVSQEMFETLIWDSYKKVADRFGLVSFGCCDPLERLWPCLSQLKNLRKASISPWTNEAFMGEVLAGKKIIYQRKPSPNYLGVDEKLNEEAWRSHIMTTLEHAKNCTVELTIRDVYTIHNNVDKAKRCVEIMRECIADKWNA</sequence>
<accession>A0ABQ0BEB8</accession>
<gene>
    <name evidence="1" type="ORF">K040078D81_39130</name>
</gene>